<dbReference type="Pfam" id="PF03773">
    <property type="entry name" value="ArsP_1"/>
    <property type="match status" value="1"/>
</dbReference>
<dbReference type="InterPro" id="IPR003495">
    <property type="entry name" value="CobW/HypB/UreG_nucleotide-bd"/>
</dbReference>
<evidence type="ECO:0000256" key="5">
    <source>
        <dbReference type="ARBA" id="ARBA00022989"/>
    </source>
</evidence>
<keyword evidence="4 7" id="KW-0812">Transmembrane</keyword>
<sequence>MAIYVDIITGFLESGKTTLIKKILDNAEVEKLNSIVLIICEEGFTEYDEALFGQKNISSVILENPSELNDDLFKQISFKFHPDYVIVEYNGTWDISQILGLKLQSDYKFRNVFFVSEAGTFRNQLSNMISVLQPHILNSNVVIFNRSEAINPEILKEMTRDVKNINPRTKTVFAKELDTDKILNEYFFKSETQRNRPLNALIKLNIFIFMFLCLSVILIFGDFNDYRYIQPIATIFLSILMQALPFILLGSFISAGIQIFASTNWIIKQISKRSWSSFLIAAGAGFFLPICDCGMVPIISGLLKKNTPLPQIITFWLASSAVSPIVFISMLYAFPGQAYLAVIRVITGVVIGIMAGIILKLIHLDTCDVVKETRYLQKIGKDILELKYEGTKGKIEAFFAGAKVEFFRVSEYVIIGALISAVLQTILPQTIINFIGNNILFQFVVMVIAAMLMSTCSTSNAFIGKSFANNFSTIPILAFIVMGPMLDLKNMVMFSEVLKKGFLIFLAGMVIIEGAIVFSVLAYFW</sequence>
<proteinExistence type="inferred from homology"/>
<dbReference type="SUPFAM" id="SSF52540">
    <property type="entry name" value="P-loop containing nucleoside triphosphate hydrolases"/>
    <property type="match status" value="1"/>
</dbReference>
<accession>H6LJI8</accession>
<reference evidence="10" key="1">
    <citation type="submission" date="2011-07" db="EMBL/GenBank/DDBJ databases">
        <title>Complete genome sequence of Acetobacterium woodii.</title>
        <authorList>
            <person name="Poehlein A."/>
            <person name="Schmidt S."/>
            <person name="Kaster A.-K."/>
            <person name="Goenrich M."/>
            <person name="Vollmers J."/>
            <person name="Thuermer A."/>
            <person name="Gottschalk G."/>
            <person name="Thauer R.K."/>
            <person name="Daniel R."/>
            <person name="Mueller V."/>
        </authorList>
    </citation>
    <scope>NUCLEOTIDE SEQUENCE [LARGE SCALE GENOMIC DNA]</scope>
    <source>
        <strain evidence="10">ATCC 29683 / DSM 1030 / JCM 2381 / KCTC 1655 / WB1</strain>
    </source>
</reference>
<keyword evidence="3" id="KW-1003">Cell membrane</keyword>
<dbReference type="AlphaFoldDB" id="H6LJI8"/>
<dbReference type="STRING" id="931626.Awo_c31880"/>
<name>H6LJI8_ACEWD</name>
<dbReference type="eggNOG" id="COG0523">
    <property type="taxonomic scope" value="Bacteria"/>
</dbReference>
<evidence type="ECO:0000256" key="7">
    <source>
        <dbReference type="SAM" id="Phobius"/>
    </source>
</evidence>
<evidence type="ECO:0000313" key="10">
    <source>
        <dbReference type="Proteomes" id="UP000007177"/>
    </source>
</evidence>
<feature type="domain" description="CobW/HypB/UreG nucleotide-binding" evidence="8">
    <location>
        <begin position="6"/>
        <end position="172"/>
    </location>
</feature>
<feature type="transmembrane region" description="Helical" evidence="7">
    <location>
        <begin position="341"/>
        <end position="362"/>
    </location>
</feature>
<dbReference type="PANTHER" id="PTHR34184">
    <property type="entry name" value="UPF0718 PROTEIN YCGR"/>
    <property type="match status" value="1"/>
</dbReference>
<dbReference type="HOGENOM" id="CLU_039914_2_2_9"/>
<evidence type="ECO:0000256" key="2">
    <source>
        <dbReference type="ARBA" id="ARBA00006386"/>
    </source>
</evidence>
<evidence type="ECO:0000259" key="8">
    <source>
        <dbReference type="Pfam" id="PF02492"/>
    </source>
</evidence>
<organism evidence="9 10">
    <name type="scientific">Acetobacterium woodii (strain ATCC 29683 / DSM 1030 / JCM 2381 / KCTC 1655 / WB1)</name>
    <dbReference type="NCBI Taxonomy" id="931626"/>
    <lineage>
        <taxon>Bacteria</taxon>
        <taxon>Bacillati</taxon>
        <taxon>Bacillota</taxon>
        <taxon>Clostridia</taxon>
        <taxon>Eubacteriales</taxon>
        <taxon>Eubacteriaceae</taxon>
        <taxon>Acetobacterium</taxon>
    </lineage>
</organism>
<feature type="transmembrane region" description="Helical" evidence="7">
    <location>
        <begin position="409"/>
        <end position="427"/>
    </location>
</feature>
<feature type="transmembrane region" description="Helical" evidence="7">
    <location>
        <begin position="232"/>
        <end position="257"/>
    </location>
</feature>
<keyword evidence="5 7" id="KW-1133">Transmembrane helix</keyword>
<dbReference type="InterPro" id="IPR052923">
    <property type="entry name" value="UPF0718"/>
</dbReference>
<feature type="transmembrane region" description="Helical" evidence="7">
    <location>
        <begin position="501"/>
        <end position="524"/>
    </location>
</feature>
<gene>
    <name evidence="9" type="ordered locus">Awo_c31880</name>
</gene>
<comment type="similarity">
    <text evidence="2">Belongs to the UPF0718 family.</text>
</comment>
<dbReference type="OrthoDB" id="9770408at2"/>
<dbReference type="Proteomes" id="UP000007177">
    <property type="component" value="Chromosome"/>
</dbReference>
<evidence type="ECO:0000256" key="4">
    <source>
        <dbReference type="ARBA" id="ARBA00022692"/>
    </source>
</evidence>
<dbReference type="KEGG" id="awo:Awo_c31880"/>
<feature type="transmembrane region" description="Helical" evidence="7">
    <location>
        <begin position="439"/>
        <end position="463"/>
    </location>
</feature>
<protein>
    <submittedName>
        <fullName evidence="9">Permease</fullName>
    </submittedName>
</protein>
<feature type="transmembrane region" description="Helical" evidence="7">
    <location>
        <begin position="200"/>
        <end position="220"/>
    </location>
</feature>
<dbReference type="Pfam" id="PF02492">
    <property type="entry name" value="cobW"/>
    <property type="match status" value="1"/>
</dbReference>
<keyword evidence="10" id="KW-1185">Reference proteome</keyword>
<comment type="subcellular location">
    <subcellularLocation>
        <location evidence="1">Cell membrane</location>
        <topology evidence="1">Multi-pass membrane protein</topology>
    </subcellularLocation>
</comment>
<evidence type="ECO:0000256" key="6">
    <source>
        <dbReference type="ARBA" id="ARBA00023136"/>
    </source>
</evidence>
<dbReference type="GO" id="GO:0005886">
    <property type="term" value="C:plasma membrane"/>
    <property type="evidence" value="ECO:0007669"/>
    <property type="project" value="UniProtKB-SubCell"/>
</dbReference>
<feature type="transmembrane region" description="Helical" evidence="7">
    <location>
        <begin position="278"/>
        <end position="300"/>
    </location>
</feature>
<evidence type="ECO:0000313" key="9">
    <source>
        <dbReference type="EMBL" id="AFA49916.1"/>
    </source>
</evidence>
<dbReference type="RefSeq" id="WP_014357512.1">
    <property type="nucleotide sequence ID" value="NC_016894.1"/>
</dbReference>
<dbReference type="InterPro" id="IPR027417">
    <property type="entry name" value="P-loop_NTPase"/>
</dbReference>
<dbReference type="EMBL" id="CP002987">
    <property type="protein sequence ID" value="AFA49916.1"/>
    <property type="molecule type" value="Genomic_DNA"/>
</dbReference>
<keyword evidence="6 7" id="KW-0472">Membrane</keyword>
<feature type="transmembrane region" description="Helical" evidence="7">
    <location>
        <begin position="312"/>
        <end position="334"/>
    </location>
</feature>
<evidence type="ECO:0000256" key="3">
    <source>
        <dbReference type="ARBA" id="ARBA00022475"/>
    </source>
</evidence>
<reference evidence="9 10" key="2">
    <citation type="journal article" date="2012" name="PLoS ONE">
        <title>An ancient pathway combining carbon dioxide fixation with the generation and utilization of a sodium ion gradient for ATP synthesis.</title>
        <authorList>
            <person name="Poehlein A."/>
            <person name="Schmidt S."/>
            <person name="Kaster A.K."/>
            <person name="Goenrich M."/>
            <person name="Vollmers J."/>
            <person name="Thurmer A."/>
            <person name="Bertsch J."/>
            <person name="Schuchmann K."/>
            <person name="Voigt B."/>
            <person name="Hecker M."/>
            <person name="Daniel R."/>
            <person name="Thauer R.K."/>
            <person name="Gottschalk G."/>
            <person name="Muller V."/>
        </authorList>
    </citation>
    <scope>NUCLEOTIDE SEQUENCE [LARGE SCALE GENOMIC DNA]</scope>
    <source>
        <strain evidence="10">ATCC 29683 / DSM 1030 / JCM 2381 / KCTC 1655 / WB1</strain>
    </source>
</reference>
<dbReference type="eggNOG" id="COG0701">
    <property type="taxonomic scope" value="Bacteria"/>
</dbReference>
<evidence type="ECO:0000256" key="1">
    <source>
        <dbReference type="ARBA" id="ARBA00004651"/>
    </source>
</evidence>
<dbReference type="PANTHER" id="PTHR34184:SF4">
    <property type="entry name" value="UPF0718 PROTEIN YCGR"/>
    <property type="match status" value="1"/>
</dbReference>
<dbReference type="Gene3D" id="3.40.50.300">
    <property type="entry name" value="P-loop containing nucleotide triphosphate hydrolases"/>
    <property type="match status" value="1"/>
</dbReference>
<dbReference type="InterPro" id="IPR005524">
    <property type="entry name" value="DUF318"/>
</dbReference>
<feature type="transmembrane region" description="Helical" evidence="7">
    <location>
        <begin position="469"/>
        <end position="489"/>
    </location>
</feature>